<reference evidence="3" key="1">
    <citation type="journal article" date="2020" name="Nature">
        <title>Giant virus diversity and host interactions through global metagenomics.</title>
        <authorList>
            <person name="Schulz F."/>
            <person name="Roux S."/>
            <person name="Paez-Espino D."/>
            <person name="Jungbluth S."/>
            <person name="Walsh D.A."/>
            <person name="Denef V.J."/>
            <person name="McMahon K.D."/>
            <person name="Konstantinidis K.T."/>
            <person name="Eloe-Fadrosh E.A."/>
            <person name="Kyrpides N.C."/>
            <person name="Woyke T."/>
        </authorList>
    </citation>
    <scope>NUCLEOTIDE SEQUENCE</scope>
    <source>
        <strain evidence="3">GVMAG-M-3300009161-34</strain>
    </source>
</reference>
<feature type="compositionally biased region" description="Low complexity" evidence="1">
    <location>
        <begin position="126"/>
        <end position="140"/>
    </location>
</feature>
<proteinExistence type="predicted"/>
<sequence length="246" mass="26974">MTLPLALFASSYNDSDVSGSTIQNSKSSYTDGGKNMYSLANNSSNPKPKNNNLRKTIKQKPTTPNESKLSALLKSMDESSDNENDDNDGGDDTNGRLSNFVGLGGITGTGIDSKNGYPPLPQLNYKGPNPSSGPSNKSSSHNQISNTVIDTPVSSGYPVSQNEYDDTSSTYANQYYKQFVPYLNQGMPEESSGDLIEKLNYIIDLLEEQQDYKTNSILEDLILYTFLGIFVIFIVDSFARSSKYVR</sequence>
<dbReference type="AlphaFoldDB" id="A0A6C0EWF5"/>
<keyword evidence="2" id="KW-1133">Transmembrane helix</keyword>
<feature type="compositionally biased region" description="Polar residues" evidence="1">
    <location>
        <begin position="59"/>
        <end position="68"/>
    </location>
</feature>
<accession>A0A6C0EWF5</accession>
<feature type="region of interest" description="Disordered" evidence="1">
    <location>
        <begin position="112"/>
        <end position="157"/>
    </location>
</feature>
<feature type="transmembrane region" description="Helical" evidence="2">
    <location>
        <begin position="221"/>
        <end position="239"/>
    </location>
</feature>
<organism evidence="3">
    <name type="scientific">viral metagenome</name>
    <dbReference type="NCBI Taxonomy" id="1070528"/>
    <lineage>
        <taxon>unclassified sequences</taxon>
        <taxon>metagenomes</taxon>
        <taxon>organismal metagenomes</taxon>
    </lineage>
</organism>
<feature type="compositionally biased region" description="Low complexity" evidence="1">
    <location>
        <begin position="41"/>
        <end position="51"/>
    </location>
</feature>
<evidence type="ECO:0000256" key="1">
    <source>
        <dbReference type="SAM" id="MobiDB-lite"/>
    </source>
</evidence>
<dbReference type="EMBL" id="MN738963">
    <property type="protein sequence ID" value="QHT33318.1"/>
    <property type="molecule type" value="Genomic_DNA"/>
</dbReference>
<keyword evidence="2" id="KW-0472">Membrane</keyword>
<name>A0A6C0EWF5_9ZZZZ</name>
<evidence type="ECO:0000256" key="2">
    <source>
        <dbReference type="SAM" id="Phobius"/>
    </source>
</evidence>
<feature type="compositionally biased region" description="Polar residues" evidence="1">
    <location>
        <begin position="12"/>
        <end position="30"/>
    </location>
</feature>
<protein>
    <submittedName>
        <fullName evidence="3">Uncharacterized protein</fullName>
    </submittedName>
</protein>
<keyword evidence="2" id="KW-0812">Transmembrane</keyword>
<feature type="compositionally biased region" description="Acidic residues" evidence="1">
    <location>
        <begin position="78"/>
        <end position="91"/>
    </location>
</feature>
<feature type="region of interest" description="Disordered" evidence="1">
    <location>
        <begin position="12"/>
        <end position="98"/>
    </location>
</feature>
<feature type="compositionally biased region" description="Polar residues" evidence="1">
    <location>
        <begin position="141"/>
        <end position="157"/>
    </location>
</feature>
<evidence type="ECO:0000313" key="3">
    <source>
        <dbReference type="EMBL" id="QHT33318.1"/>
    </source>
</evidence>